<sequence length="142" mass="16538">KTLNPLKTMHIMQSLHEYVFSIPFGLNTFLLIIYGLTIFIAGHYNYYFYGILNNKSSAILLSHQPYADIVFTKELFNLYLLNVNIPLMNVNFRHLNHHSLASKRFSKLAIVYKPLLLALLSSCFPSMLILVSSFYSFWSFFQ</sequence>
<reference evidence="2" key="1">
    <citation type="journal article" date="2023" name="IScience">
        <title>Live-bearing cockroach genome reveals convergent evolutionary mechanisms linked to viviparity in insects and beyond.</title>
        <authorList>
            <person name="Fouks B."/>
            <person name="Harrison M.C."/>
            <person name="Mikhailova A.A."/>
            <person name="Marchal E."/>
            <person name="English S."/>
            <person name="Carruthers M."/>
            <person name="Jennings E.C."/>
            <person name="Chiamaka E.L."/>
            <person name="Frigard R.A."/>
            <person name="Pippel M."/>
            <person name="Attardo G.M."/>
            <person name="Benoit J.B."/>
            <person name="Bornberg-Bauer E."/>
            <person name="Tobe S.S."/>
        </authorList>
    </citation>
    <scope>NUCLEOTIDE SEQUENCE</scope>
    <source>
        <strain evidence="2">Stay&amp;Tobe</strain>
    </source>
</reference>
<proteinExistence type="predicted"/>
<feature type="transmembrane region" description="Helical" evidence="1">
    <location>
        <begin position="20"/>
        <end position="41"/>
    </location>
</feature>
<evidence type="ECO:0000313" key="3">
    <source>
        <dbReference type="Proteomes" id="UP001233999"/>
    </source>
</evidence>
<organism evidence="2 3">
    <name type="scientific">Diploptera punctata</name>
    <name type="common">Pacific beetle cockroach</name>
    <dbReference type="NCBI Taxonomy" id="6984"/>
    <lineage>
        <taxon>Eukaryota</taxon>
        <taxon>Metazoa</taxon>
        <taxon>Ecdysozoa</taxon>
        <taxon>Arthropoda</taxon>
        <taxon>Hexapoda</taxon>
        <taxon>Insecta</taxon>
        <taxon>Pterygota</taxon>
        <taxon>Neoptera</taxon>
        <taxon>Polyneoptera</taxon>
        <taxon>Dictyoptera</taxon>
        <taxon>Blattodea</taxon>
        <taxon>Blaberoidea</taxon>
        <taxon>Blaberidae</taxon>
        <taxon>Diplopterinae</taxon>
        <taxon>Diploptera</taxon>
    </lineage>
</organism>
<dbReference type="AlphaFoldDB" id="A0AAD7ZKS8"/>
<evidence type="ECO:0000313" key="2">
    <source>
        <dbReference type="EMBL" id="KAJ9582151.1"/>
    </source>
</evidence>
<feature type="non-terminal residue" evidence="2">
    <location>
        <position position="142"/>
    </location>
</feature>
<reference evidence="2" key="2">
    <citation type="submission" date="2023-05" db="EMBL/GenBank/DDBJ databases">
        <authorList>
            <person name="Fouks B."/>
        </authorList>
    </citation>
    <scope>NUCLEOTIDE SEQUENCE</scope>
    <source>
        <strain evidence="2">Stay&amp;Tobe</strain>
        <tissue evidence="2">Testes</tissue>
    </source>
</reference>
<keyword evidence="1" id="KW-0472">Membrane</keyword>
<dbReference type="Proteomes" id="UP001233999">
    <property type="component" value="Unassembled WGS sequence"/>
</dbReference>
<name>A0AAD7ZKS8_DIPPU</name>
<protein>
    <submittedName>
        <fullName evidence="2">Uncharacterized protein</fullName>
    </submittedName>
</protein>
<feature type="transmembrane region" description="Helical" evidence="1">
    <location>
        <begin position="115"/>
        <end position="138"/>
    </location>
</feature>
<accession>A0AAD7ZKS8</accession>
<keyword evidence="3" id="KW-1185">Reference proteome</keyword>
<keyword evidence="1" id="KW-1133">Transmembrane helix</keyword>
<keyword evidence="1" id="KW-0812">Transmembrane</keyword>
<evidence type="ECO:0000256" key="1">
    <source>
        <dbReference type="SAM" id="Phobius"/>
    </source>
</evidence>
<gene>
    <name evidence="2" type="ORF">L9F63_003493</name>
</gene>
<dbReference type="EMBL" id="JASPKZ010007822">
    <property type="protein sequence ID" value="KAJ9582151.1"/>
    <property type="molecule type" value="Genomic_DNA"/>
</dbReference>
<feature type="non-terminal residue" evidence="2">
    <location>
        <position position="1"/>
    </location>
</feature>
<comment type="caution">
    <text evidence="2">The sequence shown here is derived from an EMBL/GenBank/DDBJ whole genome shotgun (WGS) entry which is preliminary data.</text>
</comment>